<feature type="domain" description="Lon N-terminal" evidence="6">
    <location>
        <begin position="16"/>
        <end position="209"/>
    </location>
</feature>
<keyword evidence="1" id="KW-0645">Protease</keyword>
<feature type="non-terminal residue" evidence="7">
    <location>
        <position position="350"/>
    </location>
</feature>
<gene>
    <name evidence="7" type="ORF">METZ01_LOCUS284742</name>
</gene>
<accession>A0A382L4I7</accession>
<keyword evidence="2" id="KW-0547">Nucleotide-binding</keyword>
<dbReference type="Gene3D" id="2.30.130.40">
    <property type="entry name" value="LON domain-like"/>
    <property type="match status" value="1"/>
</dbReference>
<dbReference type="Gene3D" id="1.20.5.5270">
    <property type="match status" value="1"/>
</dbReference>
<protein>
    <recommendedName>
        <fullName evidence="6">Lon N-terminal domain-containing protein</fullName>
    </recommendedName>
</protein>
<dbReference type="Pfam" id="PF02190">
    <property type="entry name" value="LON_substr_bdg"/>
    <property type="match status" value="1"/>
</dbReference>
<dbReference type="Gene3D" id="1.20.58.1480">
    <property type="match status" value="1"/>
</dbReference>
<keyword evidence="3" id="KW-0378">Hydrolase</keyword>
<name>A0A382L4I7_9ZZZZ</name>
<feature type="non-terminal residue" evidence="7">
    <location>
        <position position="1"/>
    </location>
</feature>
<organism evidence="7">
    <name type="scientific">marine metagenome</name>
    <dbReference type="NCBI Taxonomy" id="408172"/>
    <lineage>
        <taxon>unclassified sequences</taxon>
        <taxon>metagenomes</taxon>
        <taxon>ecological metagenomes</taxon>
    </lineage>
</organism>
<dbReference type="GO" id="GO:0004176">
    <property type="term" value="F:ATP-dependent peptidase activity"/>
    <property type="evidence" value="ECO:0007669"/>
    <property type="project" value="InterPro"/>
</dbReference>
<dbReference type="EMBL" id="UINC01084859">
    <property type="protein sequence ID" value="SVC31888.1"/>
    <property type="molecule type" value="Genomic_DNA"/>
</dbReference>
<dbReference type="SUPFAM" id="SSF88697">
    <property type="entry name" value="PUA domain-like"/>
    <property type="match status" value="1"/>
</dbReference>
<dbReference type="FunFam" id="1.20.5.5270:FF:000002">
    <property type="entry name" value="Lon protease homolog"/>
    <property type="match status" value="1"/>
</dbReference>
<evidence type="ECO:0000256" key="3">
    <source>
        <dbReference type="ARBA" id="ARBA00022801"/>
    </source>
</evidence>
<reference evidence="7" key="1">
    <citation type="submission" date="2018-05" db="EMBL/GenBank/DDBJ databases">
        <authorList>
            <person name="Lanie J.A."/>
            <person name="Ng W.-L."/>
            <person name="Kazmierczak K.M."/>
            <person name="Andrzejewski T.M."/>
            <person name="Davidsen T.M."/>
            <person name="Wayne K.J."/>
            <person name="Tettelin H."/>
            <person name="Glass J.I."/>
            <person name="Rusch D."/>
            <person name="Podicherti R."/>
            <person name="Tsui H.-C.T."/>
            <person name="Winkler M.E."/>
        </authorList>
    </citation>
    <scope>NUCLEOTIDE SEQUENCE</scope>
</reference>
<sequence length="350" mass="39885">MTINHDDEIIDVGDRLPVIPLREIVVFPYMVIPLPIAREKSIKALERGMSQDRLLFLTAQSNSEIEEPTREDVYRTGVVARILQVSKLPNGVMRVLVEGLVRARITRFLPNSSYLQVRVEVLEVPNDTDVEVQARLRAALGQFTDYVKLNQQIPDEALLTLDNGDDPRRLADTMAAYLIQTPQVKQELVEATSLPKQLETLSTILAVELDILEIKTQIDGEVRDRIHKAQREFFLQEQIKVIKQELGEFDEPADEIDELAQSISQIRMPKAVEDKAIAELNKLQLMHPTSPEATVVRNYLDWLIAVPWTKKTRDTRDLKAVASTLDADHFGLAKPKERIIEYLAVLQRTR</sequence>
<dbReference type="GO" id="GO:0006508">
    <property type="term" value="P:proteolysis"/>
    <property type="evidence" value="ECO:0007669"/>
    <property type="project" value="UniProtKB-KW"/>
</dbReference>
<dbReference type="SMART" id="SM00464">
    <property type="entry name" value="LON"/>
    <property type="match status" value="1"/>
</dbReference>
<dbReference type="GO" id="GO:0030163">
    <property type="term" value="P:protein catabolic process"/>
    <property type="evidence" value="ECO:0007669"/>
    <property type="project" value="InterPro"/>
</dbReference>
<keyword evidence="5" id="KW-0067">ATP-binding</keyword>
<dbReference type="InterPro" id="IPR046336">
    <property type="entry name" value="Lon_prtase_N_sf"/>
</dbReference>
<dbReference type="GO" id="GO:0005524">
    <property type="term" value="F:ATP binding"/>
    <property type="evidence" value="ECO:0007669"/>
    <property type="project" value="UniProtKB-KW"/>
</dbReference>
<evidence type="ECO:0000256" key="2">
    <source>
        <dbReference type="ARBA" id="ARBA00022741"/>
    </source>
</evidence>
<dbReference type="GO" id="GO:0004252">
    <property type="term" value="F:serine-type endopeptidase activity"/>
    <property type="evidence" value="ECO:0007669"/>
    <property type="project" value="InterPro"/>
</dbReference>
<dbReference type="InterPro" id="IPR015947">
    <property type="entry name" value="PUA-like_sf"/>
</dbReference>
<evidence type="ECO:0000313" key="7">
    <source>
        <dbReference type="EMBL" id="SVC31888.1"/>
    </source>
</evidence>
<proteinExistence type="predicted"/>
<evidence type="ECO:0000256" key="5">
    <source>
        <dbReference type="ARBA" id="ARBA00022840"/>
    </source>
</evidence>
<evidence type="ECO:0000259" key="6">
    <source>
        <dbReference type="PROSITE" id="PS51787"/>
    </source>
</evidence>
<dbReference type="AlphaFoldDB" id="A0A382L4I7"/>
<keyword evidence="4" id="KW-0720">Serine protease</keyword>
<evidence type="ECO:0000256" key="4">
    <source>
        <dbReference type="ARBA" id="ARBA00022825"/>
    </source>
</evidence>
<dbReference type="InterPro" id="IPR003111">
    <property type="entry name" value="Lon_prtase_N"/>
</dbReference>
<evidence type="ECO:0000256" key="1">
    <source>
        <dbReference type="ARBA" id="ARBA00022670"/>
    </source>
</evidence>
<dbReference type="PROSITE" id="PS51787">
    <property type="entry name" value="LON_N"/>
    <property type="match status" value="1"/>
</dbReference>
<dbReference type="InterPro" id="IPR027065">
    <property type="entry name" value="Lon_Prtase"/>
</dbReference>
<dbReference type="PANTHER" id="PTHR10046">
    <property type="entry name" value="ATP DEPENDENT LON PROTEASE FAMILY MEMBER"/>
    <property type="match status" value="1"/>
</dbReference>